<dbReference type="EMBL" id="BTRK01000005">
    <property type="protein sequence ID" value="GMR55943.1"/>
    <property type="molecule type" value="Genomic_DNA"/>
</dbReference>
<name>A0AAN5D3M3_9BILA</name>
<gene>
    <name evidence="1" type="ORF">PMAYCL1PPCAC_26138</name>
</gene>
<evidence type="ECO:0000313" key="1">
    <source>
        <dbReference type="EMBL" id="GMR55943.1"/>
    </source>
</evidence>
<feature type="non-terminal residue" evidence="1">
    <location>
        <position position="1"/>
    </location>
</feature>
<accession>A0AAN5D3M3</accession>
<evidence type="ECO:0000313" key="2">
    <source>
        <dbReference type="Proteomes" id="UP001328107"/>
    </source>
</evidence>
<proteinExistence type="predicted"/>
<dbReference type="AlphaFoldDB" id="A0AAN5D3M3"/>
<organism evidence="1 2">
    <name type="scientific">Pristionchus mayeri</name>
    <dbReference type="NCBI Taxonomy" id="1317129"/>
    <lineage>
        <taxon>Eukaryota</taxon>
        <taxon>Metazoa</taxon>
        <taxon>Ecdysozoa</taxon>
        <taxon>Nematoda</taxon>
        <taxon>Chromadorea</taxon>
        <taxon>Rhabditida</taxon>
        <taxon>Rhabditina</taxon>
        <taxon>Diplogasteromorpha</taxon>
        <taxon>Diplogasteroidea</taxon>
        <taxon>Neodiplogasteridae</taxon>
        <taxon>Pristionchus</taxon>
    </lineage>
</organism>
<dbReference type="InterPro" id="IPR011009">
    <property type="entry name" value="Kinase-like_dom_sf"/>
</dbReference>
<reference evidence="2" key="1">
    <citation type="submission" date="2022-10" db="EMBL/GenBank/DDBJ databases">
        <title>Genome assembly of Pristionchus species.</title>
        <authorList>
            <person name="Yoshida K."/>
            <person name="Sommer R.J."/>
        </authorList>
    </citation>
    <scope>NUCLEOTIDE SEQUENCE [LARGE SCALE GENOMIC DNA]</scope>
    <source>
        <strain evidence="2">RS5460</strain>
    </source>
</reference>
<dbReference type="SUPFAM" id="SSF56112">
    <property type="entry name" value="Protein kinase-like (PK-like)"/>
    <property type="match status" value="1"/>
</dbReference>
<protein>
    <submittedName>
        <fullName evidence="1">Uncharacterized protein</fullName>
    </submittedName>
</protein>
<sequence>KFLIQGRTDLEQIALLFVCFGTPNQRNWPEFKDYPDASKIIFDPITTPKQHIQALVPACSSPSLLSLLSSLLRLSPSARISPGALLSGTLFSSLPRSIDYRIRRVVSGPSAAQNMLTLDSIFDDMSL</sequence>
<comment type="caution">
    <text evidence="1">The sequence shown here is derived from an EMBL/GenBank/DDBJ whole genome shotgun (WGS) entry which is preliminary data.</text>
</comment>
<dbReference type="Proteomes" id="UP001328107">
    <property type="component" value="Unassembled WGS sequence"/>
</dbReference>
<dbReference type="Gene3D" id="1.10.510.10">
    <property type="entry name" value="Transferase(Phosphotransferase) domain 1"/>
    <property type="match status" value="1"/>
</dbReference>
<keyword evidence="2" id="KW-1185">Reference proteome</keyword>